<feature type="region of interest" description="Disordered" evidence="1">
    <location>
        <begin position="664"/>
        <end position="694"/>
    </location>
</feature>
<protein>
    <submittedName>
        <fullName evidence="2">DNA polymerase III subunit delta</fullName>
    </submittedName>
</protein>
<dbReference type="EMBL" id="ABCK01000023">
    <property type="protein sequence ID" value="EDM25837.1"/>
    <property type="molecule type" value="Genomic_DNA"/>
</dbReference>
<evidence type="ECO:0000256" key="1">
    <source>
        <dbReference type="SAM" id="MobiDB-lite"/>
    </source>
</evidence>
<feature type="region of interest" description="Disordered" evidence="1">
    <location>
        <begin position="258"/>
        <end position="284"/>
    </location>
</feature>
<accession>A6DR90</accession>
<feature type="compositionally biased region" description="Polar residues" evidence="1">
    <location>
        <begin position="261"/>
        <end position="275"/>
    </location>
</feature>
<dbReference type="Proteomes" id="UP000004947">
    <property type="component" value="Unassembled WGS sequence"/>
</dbReference>
<feature type="region of interest" description="Disordered" evidence="1">
    <location>
        <begin position="179"/>
        <end position="220"/>
    </location>
</feature>
<feature type="compositionally biased region" description="Basic and acidic residues" evidence="1">
    <location>
        <begin position="678"/>
        <end position="692"/>
    </location>
</feature>
<feature type="region of interest" description="Disordered" evidence="1">
    <location>
        <begin position="1"/>
        <end position="45"/>
    </location>
</feature>
<proteinExistence type="predicted"/>
<sequence>MGFKNNHNTNEPVLRRGSTTKTPDAPPSISFGQSTDKTETPSGLPHHHEVVMSILDDTLSIPTLTILDSLPKDCLHQNWHSQLDTSEPLITFNKEDILNVLQQGTFRITVGPLACLLPNTLVTAEGYHSTAVTELPLDELLEVIPKDWFKNPYQSCALDETIAAMDNPFELEDTVNSATHEYSESADETTSIPVHTPATEPNNRLPKPTVLPQSPKNNHPDMAITQEMELQAPPDFISSSQPQYPETAQFSVSDFWDKENNQAPSSRPKSITAASPISEPLNPRVTKINNSAQRRRQSSVFDLQEPKEESVVLEVDETVSSEALEISPHSEEKFFEKKKTDFDLSTLTPVQNAVILEDPKQTVCMYNRPTGDIVVYAECISFSTSYILAKLTFESSSLNPEEFLEIPQQDILNIIKKGTCSISQETIHQFLKLPNGSPKTGDLDLPLTDILELIPNDWYLSDQSQELENVLKNMGDVFTEKQLEQLADSKYMEAQLENIDDQTEESTTRASTALETATEPMHDEETQVYPGGGGSLLDNLIGANSSIMGFLQESDDEATGEVSPMDTSVLDADKSGLENDIKTHKTIHIGLSKDDAIKEATPIKDALTEENTSVDFVDLDVEDEEVGKKAEKGITNSHFRKPPKTKTVVSNEYDMELHSLIENREQELNPHSIPHPTPPERKATKKSDHPHTQECASVAPNGIHINQCTLDDLLLICNKELAQKVLDARTEPYPSLESLKHQAQLSNDEYHSLTGLSAKEYHIQKETYLFSIAGETNDSSVNTFIKQLKDKCEFDFVMLSTLDGLNITDCGTTNSIDKEELAAYIPKLISTKKDFLENTNIPQAQDFSFYLGDNCLSVSIAGNVYFTCIHSSPWPNTNQLKFLHSLRDLVAWYFSHRLIL</sequence>
<keyword evidence="3" id="KW-1185">Reference proteome</keyword>
<name>A6DR90_9BACT</name>
<comment type="caution">
    <text evidence="2">The sequence shown here is derived from an EMBL/GenBank/DDBJ whole genome shotgun (WGS) entry which is preliminary data.</text>
</comment>
<organism evidence="2 3">
    <name type="scientific">Lentisphaera araneosa HTCC2155</name>
    <dbReference type="NCBI Taxonomy" id="313628"/>
    <lineage>
        <taxon>Bacteria</taxon>
        <taxon>Pseudomonadati</taxon>
        <taxon>Lentisphaerota</taxon>
        <taxon>Lentisphaeria</taxon>
        <taxon>Lentisphaerales</taxon>
        <taxon>Lentisphaeraceae</taxon>
        <taxon>Lentisphaera</taxon>
    </lineage>
</organism>
<evidence type="ECO:0000313" key="3">
    <source>
        <dbReference type="Proteomes" id="UP000004947"/>
    </source>
</evidence>
<evidence type="ECO:0000313" key="2">
    <source>
        <dbReference type="EMBL" id="EDM25837.1"/>
    </source>
</evidence>
<feature type="compositionally biased region" description="Polar residues" evidence="1">
    <location>
        <begin position="1"/>
        <end position="22"/>
    </location>
</feature>
<dbReference type="RefSeq" id="WP_007280362.1">
    <property type="nucleotide sequence ID" value="NZ_ABCK01000023.1"/>
</dbReference>
<gene>
    <name evidence="2" type="ORF">LNTAR_01482</name>
</gene>
<reference evidence="2 3" key="1">
    <citation type="journal article" date="2010" name="J. Bacteriol.">
        <title>Genome sequence of Lentisphaera araneosa HTCC2155T, the type species of the order Lentisphaerales in the phylum Lentisphaerae.</title>
        <authorList>
            <person name="Thrash J.C."/>
            <person name="Cho J.C."/>
            <person name="Vergin K.L."/>
            <person name="Morris R.M."/>
            <person name="Giovannoni S.J."/>
        </authorList>
    </citation>
    <scope>NUCLEOTIDE SEQUENCE [LARGE SCALE GENOMIC DNA]</scope>
    <source>
        <strain evidence="2 3">HTCC2155</strain>
    </source>
</reference>
<dbReference type="AlphaFoldDB" id="A6DR90"/>